<reference evidence="3" key="1">
    <citation type="submission" date="2023-10" db="EMBL/GenBank/DDBJ databases">
        <title>Genome assemblies of two species of porcelain crab, Petrolisthes cinctipes and Petrolisthes manimaculis (Anomura: Porcellanidae).</title>
        <authorList>
            <person name="Angst P."/>
        </authorList>
    </citation>
    <scope>NUCLEOTIDE SEQUENCE</scope>
    <source>
        <strain evidence="3">PB745_01</strain>
        <tissue evidence="3">Gill</tissue>
    </source>
</reference>
<organism evidence="3 4">
    <name type="scientific">Petrolisthes cinctipes</name>
    <name type="common">Flat porcelain crab</name>
    <dbReference type="NCBI Taxonomy" id="88211"/>
    <lineage>
        <taxon>Eukaryota</taxon>
        <taxon>Metazoa</taxon>
        <taxon>Ecdysozoa</taxon>
        <taxon>Arthropoda</taxon>
        <taxon>Crustacea</taxon>
        <taxon>Multicrustacea</taxon>
        <taxon>Malacostraca</taxon>
        <taxon>Eumalacostraca</taxon>
        <taxon>Eucarida</taxon>
        <taxon>Decapoda</taxon>
        <taxon>Pleocyemata</taxon>
        <taxon>Anomura</taxon>
        <taxon>Galatheoidea</taxon>
        <taxon>Porcellanidae</taxon>
        <taxon>Petrolisthes</taxon>
    </lineage>
</organism>
<dbReference type="InterPro" id="IPR007111">
    <property type="entry name" value="NACHT_NTPase"/>
</dbReference>
<name>A0AAE1KXH1_PETCI</name>
<feature type="region of interest" description="Disordered" evidence="1">
    <location>
        <begin position="1"/>
        <end position="281"/>
    </location>
</feature>
<protein>
    <recommendedName>
        <fullName evidence="2">NACHT domain-containing protein</fullName>
    </recommendedName>
</protein>
<dbReference type="AlphaFoldDB" id="A0AAE1KXH1"/>
<dbReference type="PANTHER" id="PTHR46312:SF2">
    <property type="entry name" value="NUCLEOTIDE-BINDING OLIGOMERIZATION DOMAIN-CONTAINING PROTEIN 2-LIKE"/>
    <property type="match status" value="1"/>
</dbReference>
<dbReference type="SUPFAM" id="SSF52540">
    <property type="entry name" value="P-loop containing nucleoside triphosphate hydrolases"/>
    <property type="match status" value="1"/>
</dbReference>
<dbReference type="Pfam" id="PF05729">
    <property type="entry name" value="NACHT"/>
    <property type="match status" value="1"/>
</dbReference>
<evidence type="ECO:0000313" key="3">
    <source>
        <dbReference type="EMBL" id="KAK3885430.1"/>
    </source>
</evidence>
<dbReference type="PROSITE" id="PS50837">
    <property type="entry name" value="NACHT"/>
    <property type="match status" value="1"/>
</dbReference>
<comment type="caution">
    <text evidence="3">The sequence shown here is derived from an EMBL/GenBank/DDBJ whole genome shotgun (WGS) entry which is preliminary data.</text>
</comment>
<dbReference type="InterPro" id="IPR000836">
    <property type="entry name" value="PRTase_dom"/>
</dbReference>
<feature type="compositionally biased region" description="Low complexity" evidence="1">
    <location>
        <begin position="152"/>
        <end position="281"/>
    </location>
</feature>
<dbReference type="InterPro" id="IPR027417">
    <property type="entry name" value="P-loop_NTPase"/>
</dbReference>
<dbReference type="Proteomes" id="UP001286313">
    <property type="component" value="Unassembled WGS sequence"/>
</dbReference>
<evidence type="ECO:0000313" key="4">
    <source>
        <dbReference type="Proteomes" id="UP001286313"/>
    </source>
</evidence>
<evidence type="ECO:0000259" key="2">
    <source>
        <dbReference type="PROSITE" id="PS50837"/>
    </source>
</evidence>
<feature type="compositionally biased region" description="Low complexity" evidence="1">
    <location>
        <begin position="1"/>
        <end position="66"/>
    </location>
</feature>
<feature type="domain" description="NACHT" evidence="2">
    <location>
        <begin position="544"/>
        <end position="662"/>
    </location>
</feature>
<feature type="compositionally biased region" description="Pro residues" evidence="1">
    <location>
        <begin position="67"/>
        <end position="80"/>
    </location>
</feature>
<evidence type="ECO:0000256" key="1">
    <source>
        <dbReference type="SAM" id="MobiDB-lite"/>
    </source>
</evidence>
<dbReference type="Gene3D" id="3.40.50.300">
    <property type="entry name" value="P-loop containing nucleotide triphosphate hydrolases"/>
    <property type="match status" value="1"/>
</dbReference>
<gene>
    <name evidence="3" type="ORF">Pcinc_010346</name>
</gene>
<feature type="compositionally biased region" description="Low complexity" evidence="1">
    <location>
        <begin position="81"/>
        <end position="139"/>
    </location>
</feature>
<sequence>MNPPTTTTTTIPSPPTTTTTTTPSPPTTTTTTTPSPPTTTTTTIPSPPTTTTTTTPSPPTTTTTTTPSPPTTTPTTPSPPTTTTTTPSPPTTTTTTPSPPTTTTTTPSPPTTTTTTIPSPPTTTTTTTPSPPTTTTTTTPIPPTTTTPSPPTTITTTTPSPPTTTTTTPSPPTTTTTTPSPPTTTTTTPSPPTTTTTTPSPPTTTTTTIPSPPTTTTTTPSPPTSATTITTTTTPSPPTTTTTPSQSTSTTTTTTATTSTTTPNLPTTTTTTISTTTTTTTTKNGKVKYGLKIIHMHYCVSRVVLYKVFRLGTPHKDPGVDVITYLKSLPSDYPVNYVNANANQRKFDLSQKAMIKVNTSGDEFDITLLVQCIKLACEGVVALDNPSWSTNGNELENCVYMIKQQRNGAMHGSLSITKAEFESREKNLCKLLIDTVNALHHRYHHSMKTTEINELIKEIKDNLASIRDGNMLYDLQCECQEELKTSLKMMLHFNPVSFILGSSLALDVTLVFTDIEIKHGTHRRACIVSYQDFLIEIHKVQGRRVVLLEGVAGSGKTTLITLMLQEWCGGQGTIKELDTYQVLLHVVCRDPSTNSYESLVQKSLPTTFTQFGINTKPLLAQCRILVLIDGLDEATKASCDLVNDVLHQLHGVDATIICTSRPERSPYFENLVGSSIPITHTSIMGIPENKRVEFVEKNHRILQQQTHSGRDTNQLIQLMQEKVKLEHFRIPLNLLLSAWVWDQDPDALGITTTQTELYYNTHRLSKMKLQQRLSNHQATCDMSQAIISDLIDEWEEVLCKELLVALSLNQLVLTPEAVRRLRNEAMNRGLPDEEMLGSFLTSKCIKLGLQQYSAPHKGLQDYYAALHIVESLRKYHQVYTTSSIRKVLNDTLASSITDLKMYQNVLQHLAGLLHLHIDPVPNHMVVEVVELLRDAGVRNREQWLDLVEDTKASPAVLTAIASNALPFQGLWSSISSIFSHPSINVKDGRVIAYSALLPYLTPTEVRVSIDGKPPNLTPLVDSLARHTYTLELWDLWYHPNPTYTPNASIQTLLSSSGMVTFKGQWIRGMESISPSLRYLSLSLSDGIHVTQLVPLLHSLPRLKYLEIHVPPSVSLADLSTTTPLPEVPTRLQMSLIESTWSLLGFTRLPGAHLYQTDLRPGGERRACQVVASLQPPNAYGWLYFPDSTLGPLEWELVLKTLGEFGVKARGIRAPGPSTTHDNNLDAIARTQLDGGCFER</sequence>
<keyword evidence="4" id="KW-1185">Reference proteome</keyword>
<dbReference type="PANTHER" id="PTHR46312">
    <property type="entry name" value="NACHT DOMAIN-CONTAINING PROTEIN"/>
    <property type="match status" value="1"/>
</dbReference>
<proteinExistence type="predicted"/>
<dbReference type="CDD" id="cd06223">
    <property type="entry name" value="PRTases_typeI"/>
    <property type="match status" value="1"/>
</dbReference>
<feature type="compositionally biased region" description="Pro residues" evidence="1">
    <location>
        <begin position="140"/>
        <end position="151"/>
    </location>
</feature>
<dbReference type="EMBL" id="JAWQEG010000799">
    <property type="protein sequence ID" value="KAK3885430.1"/>
    <property type="molecule type" value="Genomic_DNA"/>
</dbReference>
<accession>A0AAE1KXH1</accession>
<dbReference type="PRINTS" id="PR01217">
    <property type="entry name" value="PRICHEXTENSN"/>
</dbReference>